<dbReference type="Gene3D" id="3.40.980.10">
    <property type="entry name" value="MoaB/Mog-like domain"/>
    <property type="match status" value="2"/>
</dbReference>
<dbReference type="GO" id="GO:0006777">
    <property type="term" value="P:Mo-molybdopterin cofactor biosynthetic process"/>
    <property type="evidence" value="ECO:0007669"/>
    <property type="project" value="UniProtKB-UniRule"/>
</dbReference>
<evidence type="ECO:0000256" key="2">
    <source>
        <dbReference type="ARBA" id="ARBA00007589"/>
    </source>
</evidence>
<gene>
    <name evidence="8" type="ORF">MNOR_LOCUS29829</name>
</gene>
<dbReference type="SUPFAM" id="SSF63882">
    <property type="entry name" value="MoeA N-terminal region -like"/>
    <property type="match status" value="1"/>
</dbReference>
<keyword evidence="9" id="KW-1185">Reference proteome</keyword>
<feature type="domain" description="MoaB/Mog" evidence="7">
    <location>
        <begin position="396"/>
        <end position="539"/>
    </location>
</feature>
<dbReference type="GO" id="GO:0098970">
    <property type="term" value="P:postsynaptic neurotransmitter receptor diffusion trapping"/>
    <property type="evidence" value="ECO:0007669"/>
    <property type="project" value="TreeGrafter"/>
</dbReference>
<proteinExistence type="inferred from homology"/>
<dbReference type="PROSITE" id="PS01078">
    <property type="entry name" value="MOCF_BIOSYNTHESIS_1"/>
    <property type="match status" value="1"/>
</dbReference>
<dbReference type="SMART" id="SM00852">
    <property type="entry name" value="MoCF_biosynth"/>
    <property type="match status" value="2"/>
</dbReference>
<evidence type="ECO:0000256" key="6">
    <source>
        <dbReference type="SAM" id="MobiDB-lite"/>
    </source>
</evidence>
<dbReference type="InterPro" id="IPR036135">
    <property type="entry name" value="MoeA_linker/N_sf"/>
</dbReference>
<dbReference type="FunFam" id="3.40.980.10:FF:000001">
    <property type="entry name" value="Molybdopterin molybdenumtransferase"/>
    <property type="match status" value="1"/>
</dbReference>
<dbReference type="NCBIfam" id="TIGR00177">
    <property type="entry name" value="molyb_syn"/>
    <property type="match status" value="1"/>
</dbReference>
<dbReference type="GO" id="GO:0097112">
    <property type="term" value="P:gamma-aminobutyric acid receptor clustering"/>
    <property type="evidence" value="ECO:0007669"/>
    <property type="project" value="TreeGrafter"/>
</dbReference>
<dbReference type="GO" id="GO:0061599">
    <property type="term" value="F:molybdopterin molybdotransferase activity"/>
    <property type="evidence" value="ECO:0007669"/>
    <property type="project" value="UniProtKB-UniRule"/>
</dbReference>
<dbReference type="InterPro" id="IPR008284">
    <property type="entry name" value="MoCF_biosynth_CS"/>
</dbReference>
<dbReference type="GO" id="GO:0061598">
    <property type="term" value="F:molybdopterin adenylyltransferase activity"/>
    <property type="evidence" value="ECO:0007669"/>
    <property type="project" value="UniProtKB-UniRule"/>
</dbReference>
<dbReference type="Gene3D" id="2.170.190.11">
    <property type="entry name" value="Molybdopterin biosynthesis moea protein, domain 3"/>
    <property type="match status" value="1"/>
</dbReference>
<dbReference type="GO" id="GO:0005829">
    <property type="term" value="C:cytosol"/>
    <property type="evidence" value="ECO:0007669"/>
    <property type="project" value="TreeGrafter"/>
</dbReference>
<protein>
    <recommendedName>
        <fullName evidence="7">MoaB/Mog domain-containing protein</fullName>
    </recommendedName>
</protein>
<dbReference type="Proteomes" id="UP001497623">
    <property type="component" value="Unassembled WGS sequence"/>
</dbReference>
<comment type="caution">
    <text evidence="8">The sequence shown here is derived from an EMBL/GenBank/DDBJ whole genome shotgun (WGS) entry which is preliminary data.</text>
</comment>
<dbReference type="GO" id="GO:0099634">
    <property type="term" value="C:postsynaptic specialization membrane"/>
    <property type="evidence" value="ECO:0007669"/>
    <property type="project" value="GOC"/>
</dbReference>
<keyword evidence="5" id="KW-0808">Transferase</keyword>
<dbReference type="SUPFAM" id="SSF53218">
    <property type="entry name" value="Molybdenum cofactor biosynthesis proteins"/>
    <property type="match status" value="2"/>
</dbReference>
<comment type="catalytic activity">
    <reaction evidence="5">
        <text>molybdopterin + ATP + H(+) = adenylyl-molybdopterin + diphosphate</text>
        <dbReference type="Rhea" id="RHEA:31331"/>
        <dbReference type="ChEBI" id="CHEBI:15378"/>
        <dbReference type="ChEBI" id="CHEBI:30616"/>
        <dbReference type="ChEBI" id="CHEBI:33019"/>
        <dbReference type="ChEBI" id="CHEBI:58698"/>
        <dbReference type="ChEBI" id="CHEBI:62727"/>
    </reaction>
</comment>
<dbReference type="PROSITE" id="PS01079">
    <property type="entry name" value="MOCF_BIOSYNTHESIS_2"/>
    <property type="match status" value="1"/>
</dbReference>
<feature type="region of interest" description="Disordered" evidence="6">
    <location>
        <begin position="167"/>
        <end position="206"/>
    </location>
</feature>
<dbReference type="Pfam" id="PF03453">
    <property type="entry name" value="MoeA_N"/>
    <property type="match status" value="1"/>
</dbReference>
<keyword evidence="5" id="KW-0500">Molybdenum</keyword>
<comment type="catalytic activity">
    <reaction evidence="5">
        <text>adenylyl-molybdopterin + molybdate = Mo-molybdopterin + AMP + H(+)</text>
        <dbReference type="Rhea" id="RHEA:35047"/>
        <dbReference type="ChEBI" id="CHEBI:15378"/>
        <dbReference type="ChEBI" id="CHEBI:36264"/>
        <dbReference type="ChEBI" id="CHEBI:62727"/>
        <dbReference type="ChEBI" id="CHEBI:71302"/>
        <dbReference type="ChEBI" id="CHEBI:456215"/>
    </reaction>
</comment>
<keyword evidence="4 5" id="KW-0501">Molybdenum cofactor biosynthesis</keyword>
<evidence type="ECO:0000313" key="9">
    <source>
        <dbReference type="Proteomes" id="UP001497623"/>
    </source>
</evidence>
<dbReference type="InterPro" id="IPR001453">
    <property type="entry name" value="MoaB/Mog_dom"/>
</dbReference>
<dbReference type="FunFam" id="2.170.190.11:FF:000001">
    <property type="entry name" value="Molybdopterin molybdenumtransferase"/>
    <property type="match status" value="1"/>
</dbReference>
<dbReference type="GO" id="GO:0005524">
    <property type="term" value="F:ATP binding"/>
    <property type="evidence" value="ECO:0007669"/>
    <property type="project" value="UniProtKB-UniRule"/>
</dbReference>
<feature type="non-terminal residue" evidence="8">
    <location>
        <position position="627"/>
    </location>
</feature>
<comment type="similarity">
    <text evidence="3">In the C-terminal section; belongs to the MoeA family.</text>
</comment>
<dbReference type="NCBIfam" id="NF045515">
    <property type="entry name" value="Glp_gephyrin"/>
    <property type="match status" value="1"/>
</dbReference>
<dbReference type="InterPro" id="IPR036425">
    <property type="entry name" value="MoaB/Mog-like_dom_sf"/>
</dbReference>
<evidence type="ECO:0000313" key="8">
    <source>
        <dbReference type="EMBL" id="CAL4146150.1"/>
    </source>
</evidence>
<dbReference type="EMBL" id="CAXKWB010035239">
    <property type="protein sequence ID" value="CAL4146150.1"/>
    <property type="molecule type" value="Genomic_DNA"/>
</dbReference>
<dbReference type="GO" id="GO:0007529">
    <property type="term" value="P:establishment of synaptic specificity at neuromuscular junction"/>
    <property type="evidence" value="ECO:0007669"/>
    <property type="project" value="TreeGrafter"/>
</dbReference>
<dbReference type="Gene3D" id="3.90.105.10">
    <property type="entry name" value="Molybdopterin biosynthesis moea protein, domain 2"/>
    <property type="match status" value="1"/>
</dbReference>
<dbReference type="PANTHER" id="PTHR10192:SF5">
    <property type="entry name" value="GEPHYRIN"/>
    <property type="match status" value="1"/>
</dbReference>
<comment type="cofactor">
    <cofactor evidence="5">
        <name>Mg(2+)</name>
        <dbReference type="ChEBI" id="CHEBI:18420"/>
    </cofactor>
</comment>
<feature type="compositionally biased region" description="Low complexity" evidence="6">
    <location>
        <begin position="170"/>
        <end position="180"/>
    </location>
</feature>
<accession>A0AAV2RV80</accession>
<reference evidence="8 9" key="1">
    <citation type="submission" date="2024-05" db="EMBL/GenBank/DDBJ databases">
        <authorList>
            <person name="Wallberg A."/>
        </authorList>
    </citation>
    <scope>NUCLEOTIDE SEQUENCE [LARGE SCALE GENOMIC DNA]</scope>
</reference>
<feature type="domain" description="MoaB/Mog" evidence="7">
    <location>
        <begin position="10"/>
        <end position="153"/>
    </location>
</feature>
<evidence type="ECO:0000259" key="7">
    <source>
        <dbReference type="SMART" id="SM00852"/>
    </source>
</evidence>
<sequence length="627" mass="67674">MASPTPWRCGVLTVSDRCSRGEAEDTSGKNLQDLLNEGKLLNAQVVSSSCVPDELTAIKKILLQWCDDGLQLIITTGGTGFAPRDVTPEAVKQVSESCLSCLSLLKPLDRFLVTPWCAIVMPLLGIFLVADLRGPRNSVQFICKRFLSACLPHALQVLTQQNTHVDATHKQLQSQGVQHQHSQHQHHCHHHHNHHHSSKADVSRVSRRARKSPYPMISVEEAQKMVLTNAERCNTKMVPMAEALGSVLAQDVYAKDALPPFPASIKDGYAVLAADGAGLRTVAGDSTAGAGPNERKVTAGVCVRVNTGAPVPPGADAVVQVEDTELTIEEDDGRIEREIRILRAPTAGQDIRPTGCDIKAGQCILSLDTRLGPAELGLLAAVGVVQVSVYEAPTIAVLSTGNELQEPGEDLREGHIRDSNKTTLMALIKQSGFQAVDSGIAQDQPSVLLEALRLALARSDILVTTGSVSMGERDILRPVLQADLNATIHFAQVFMKPGKPTTFATCTYEGRKKLILGLPGNPVSATVTAHLYLIPAARKMAGRTDYMNTTVRAKLGSEFRIDPRPEYHRCTLHWSTGEDLPTAQSTGNQLSSRLLSCASAQALLKLPHAQEERTTLPQGHIVEAILL</sequence>
<dbReference type="InterPro" id="IPR036688">
    <property type="entry name" value="MoeA_C_domain_IV_sf"/>
</dbReference>
<evidence type="ECO:0000256" key="4">
    <source>
        <dbReference type="ARBA" id="ARBA00023150"/>
    </source>
</evidence>
<evidence type="ECO:0000256" key="3">
    <source>
        <dbReference type="ARBA" id="ARBA00008339"/>
    </source>
</evidence>
<name>A0AAV2RV80_MEGNR</name>
<comment type="similarity">
    <text evidence="2">In the N-terminal section; belongs to the MoaB/Mog family.</text>
</comment>
<evidence type="ECO:0000256" key="5">
    <source>
        <dbReference type="RuleBase" id="RU365090"/>
    </source>
</evidence>
<organism evidence="8 9">
    <name type="scientific">Meganyctiphanes norvegica</name>
    <name type="common">Northern krill</name>
    <name type="synonym">Thysanopoda norvegica</name>
    <dbReference type="NCBI Taxonomy" id="48144"/>
    <lineage>
        <taxon>Eukaryota</taxon>
        <taxon>Metazoa</taxon>
        <taxon>Ecdysozoa</taxon>
        <taxon>Arthropoda</taxon>
        <taxon>Crustacea</taxon>
        <taxon>Multicrustacea</taxon>
        <taxon>Malacostraca</taxon>
        <taxon>Eumalacostraca</taxon>
        <taxon>Eucarida</taxon>
        <taxon>Euphausiacea</taxon>
        <taxon>Euphausiidae</taxon>
        <taxon>Meganyctiphanes</taxon>
    </lineage>
</organism>
<dbReference type="GO" id="GO:0030425">
    <property type="term" value="C:dendrite"/>
    <property type="evidence" value="ECO:0007669"/>
    <property type="project" value="TreeGrafter"/>
</dbReference>
<dbReference type="InterPro" id="IPR005111">
    <property type="entry name" value="MoeA_C_domain_IV"/>
</dbReference>
<dbReference type="GO" id="GO:0046872">
    <property type="term" value="F:metal ion binding"/>
    <property type="evidence" value="ECO:0007669"/>
    <property type="project" value="UniProtKB-UniRule"/>
</dbReference>
<dbReference type="Gene3D" id="2.40.340.10">
    <property type="entry name" value="MoeA, C-terminal, domain IV"/>
    <property type="match status" value="1"/>
</dbReference>
<keyword evidence="5" id="KW-0460">Magnesium</keyword>
<dbReference type="GO" id="GO:0072579">
    <property type="term" value="P:glycine receptor clustering"/>
    <property type="evidence" value="ECO:0007669"/>
    <property type="project" value="TreeGrafter"/>
</dbReference>
<dbReference type="InterPro" id="IPR038987">
    <property type="entry name" value="MoeA-like"/>
</dbReference>
<evidence type="ECO:0000256" key="1">
    <source>
        <dbReference type="ARBA" id="ARBA00005046"/>
    </source>
</evidence>
<comment type="function">
    <text evidence="5">Catalyzes two steps in the biosynthesis of the molybdenum cofactor. In the first step, molybdopterin is adenylated. Subsequently, molybdate is inserted into adenylated molybdopterin and AMP is released.</text>
</comment>
<dbReference type="Pfam" id="PF03454">
    <property type="entry name" value="MoeA_C"/>
    <property type="match status" value="1"/>
</dbReference>
<dbReference type="PANTHER" id="PTHR10192">
    <property type="entry name" value="MOLYBDOPTERIN BIOSYNTHESIS PROTEIN"/>
    <property type="match status" value="1"/>
</dbReference>
<comment type="pathway">
    <text evidence="1 5">Cofactor biosynthesis; molybdopterin biosynthesis.</text>
</comment>
<dbReference type="SUPFAM" id="SSF63867">
    <property type="entry name" value="MoeA C-terminal domain-like"/>
    <property type="match status" value="1"/>
</dbReference>
<keyword evidence="5" id="KW-0479">Metal-binding</keyword>
<dbReference type="CDD" id="cd00887">
    <property type="entry name" value="MoeA"/>
    <property type="match status" value="1"/>
</dbReference>
<dbReference type="Pfam" id="PF00994">
    <property type="entry name" value="MoCF_biosynth"/>
    <property type="match status" value="2"/>
</dbReference>
<comment type="similarity">
    <text evidence="5">Belongs to the MoeA family.</text>
</comment>
<dbReference type="InterPro" id="IPR005110">
    <property type="entry name" value="MoeA_linker/N"/>
</dbReference>
<dbReference type="AlphaFoldDB" id="A0AAV2RV80"/>
<feature type="compositionally biased region" description="Basic residues" evidence="6">
    <location>
        <begin position="181"/>
        <end position="197"/>
    </location>
</feature>